<organism evidence="2 3">
    <name type="scientific">Streptomonospora algeriensis</name>
    <dbReference type="NCBI Taxonomy" id="995084"/>
    <lineage>
        <taxon>Bacteria</taxon>
        <taxon>Bacillati</taxon>
        <taxon>Actinomycetota</taxon>
        <taxon>Actinomycetes</taxon>
        <taxon>Streptosporangiales</taxon>
        <taxon>Nocardiopsidaceae</taxon>
        <taxon>Streptomonospora</taxon>
    </lineage>
</organism>
<reference evidence="3" key="1">
    <citation type="journal article" date="2019" name="Int. J. Syst. Evol. Microbiol.">
        <title>The Global Catalogue of Microorganisms (GCM) 10K type strain sequencing project: providing services to taxonomists for standard genome sequencing and annotation.</title>
        <authorList>
            <consortium name="The Broad Institute Genomics Platform"/>
            <consortium name="The Broad Institute Genome Sequencing Center for Infectious Disease"/>
            <person name="Wu L."/>
            <person name="Ma J."/>
        </authorList>
    </citation>
    <scope>NUCLEOTIDE SEQUENCE [LARGE SCALE GENOMIC DNA]</scope>
    <source>
        <strain evidence="3">CCUG 63369</strain>
    </source>
</reference>
<keyword evidence="3" id="KW-1185">Reference proteome</keyword>
<evidence type="ECO:0000313" key="3">
    <source>
        <dbReference type="Proteomes" id="UP001596956"/>
    </source>
</evidence>
<dbReference type="InterPro" id="IPR027785">
    <property type="entry name" value="UvrD-like_helicase_C"/>
</dbReference>
<dbReference type="Proteomes" id="UP001596956">
    <property type="component" value="Unassembled WGS sequence"/>
</dbReference>
<evidence type="ECO:0000313" key="2">
    <source>
        <dbReference type="EMBL" id="MFD0803836.1"/>
    </source>
</evidence>
<dbReference type="Gene3D" id="3.40.50.300">
    <property type="entry name" value="P-loop containing nucleotide triphosphate hydrolases"/>
    <property type="match status" value="1"/>
</dbReference>
<name>A0ABW3BL98_9ACTN</name>
<accession>A0ABW3BL98</accession>
<dbReference type="InterPro" id="IPR027417">
    <property type="entry name" value="P-loop_NTPase"/>
</dbReference>
<gene>
    <name evidence="2" type="ORF">ACFQZU_21300</name>
</gene>
<dbReference type="EMBL" id="JBHTHR010001155">
    <property type="protein sequence ID" value="MFD0803836.1"/>
    <property type="molecule type" value="Genomic_DNA"/>
</dbReference>
<keyword evidence="2" id="KW-0547">Nucleotide-binding</keyword>
<dbReference type="GO" id="GO:0005524">
    <property type="term" value="F:ATP binding"/>
    <property type="evidence" value="ECO:0007669"/>
    <property type="project" value="UniProtKB-KW"/>
</dbReference>
<evidence type="ECO:0000259" key="1">
    <source>
        <dbReference type="Pfam" id="PF13538"/>
    </source>
</evidence>
<dbReference type="Pfam" id="PF13538">
    <property type="entry name" value="UvrD_C_2"/>
    <property type="match status" value="1"/>
</dbReference>
<feature type="domain" description="UvrD-like helicase C-terminal" evidence="1">
    <location>
        <begin position="30"/>
        <end position="79"/>
    </location>
</feature>
<dbReference type="SUPFAM" id="SSF52540">
    <property type="entry name" value="P-loop containing nucleoside triphosphate hydrolases"/>
    <property type="match status" value="1"/>
</dbReference>
<sequence>ITPAVRHAEVAAALPDAAAAADPSALDSPVAVLTPAQSKGLEFDAVVIVDPAGILAASASGGRDLYVAITRTTRRLTVVHEGRLPGMLSRLRPEEWEPGVEQVREHA</sequence>
<proteinExistence type="predicted"/>
<feature type="non-terminal residue" evidence="2">
    <location>
        <position position="1"/>
    </location>
</feature>
<protein>
    <submittedName>
        <fullName evidence="2">ATP-binding domain-containing protein</fullName>
    </submittedName>
</protein>
<keyword evidence="2" id="KW-0067">ATP-binding</keyword>
<comment type="caution">
    <text evidence="2">The sequence shown here is derived from an EMBL/GenBank/DDBJ whole genome shotgun (WGS) entry which is preliminary data.</text>
</comment>